<dbReference type="PANTHER" id="PTHR11567:SF211">
    <property type="entry name" value="PROSTATIC ACID PHOSPHATASE"/>
    <property type="match status" value="1"/>
</dbReference>
<dbReference type="CDD" id="cd07061">
    <property type="entry name" value="HP_HAP_like"/>
    <property type="match status" value="1"/>
</dbReference>
<dbReference type="Gene3D" id="3.40.50.1240">
    <property type="entry name" value="Phosphoglycerate mutase-like"/>
    <property type="match status" value="1"/>
</dbReference>
<sequence length="449" mass="50289">MLLSLLFLVVPALSLPYSQREANYRALPDDVGAPGSKMKLVFANAVWRHGDRSPEQPLPGEGTDKFGEKDWTFGGGGYGELSPAGMNQQYIVGGKIGDRYMNQFNLLTPRYRSAEIYVRSTDYNRTLISAYSNLAGMYAGTEKTDGDLPSDVNGWPTAWVPIPVHTVVNKHDYAGNPDADCKRKSQVKQLILNSDEFIKYNNDPQVKATLDYLTEQSSQKSQGTVSIQNAYWFQDTMVCEDLHSEDLGGTNTEAKNWYPWFWNAGSIPDMLNNIVGKALDFQDGLANPNGVQGIDVSIEMPRMRAGETIGTIYDMIQGALYCYRDADNSSCRKFYKKRRYFALSAHDKTVAALLTLLGVKKYVIPLGYPDYAAATLIELYVNEETTEEYFKVLYLSGPDDNFKSVTNYVRGCPLTEEFCPLSVLKDIVDVYVPKPDMDTYCNTDVLPLQ</sequence>
<organism evidence="8 9">
    <name type="scientific">Pristionchus entomophagus</name>
    <dbReference type="NCBI Taxonomy" id="358040"/>
    <lineage>
        <taxon>Eukaryota</taxon>
        <taxon>Metazoa</taxon>
        <taxon>Ecdysozoa</taxon>
        <taxon>Nematoda</taxon>
        <taxon>Chromadorea</taxon>
        <taxon>Rhabditida</taxon>
        <taxon>Rhabditina</taxon>
        <taxon>Diplogasteromorpha</taxon>
        <taxon>Diplogasteroidea</taxon>
        <taxon>Neodiplogasteridae</taxon>
        <taxon>Pristionchus</taxon>
    </lineage>
</organism>
<evidence type="ECO:0000256" key="7">
    <source>
        <dbReference type="ARBA" id="ARBA00023180"/>
    </source>
</evidence>
<keyword evidence="9" id="KW-1185">Reference proteome</keyword>
<keyword evidence="6" id="KW-1015">Disulfide bond</keyword>
<accession>A0AAV5SVH5</accession>
<dbReference type="AlphaFoldDB" id="A0AAV5SVH5"/>
<dbReference type="Pfam" id="PF00328">
    <property type="entry name" value="His_Phos_2"/>
    <property type="match status" value="1"/>
</dbReference>
<evidence type="ECO:0000256" key="6">
    <source>
        <dbReference type="ARBA" id="ARBA00023157"/>
    </source>
</evidence>
<dbReference type="InterPro" id="IPR029033">
    <property type="entry name" value="His_PPase_superfam"/>
</dbReference>
<keyword evidence="5" id="KW-0378">Hydrolase</keyword>
<dbReference type="InterPro" id="IPR000560">
    <property type="entry name" value="His_Pase_clade-2"/>
</dbReference>
<dbReference type="EC" id="3.1.3.2" evidence="3"/>
<evidence type="ECO:0000256" key="5">
    <source>
        <dbReference type="ARBA" id="ARBA00022801"/>
    </source>
</evidence>
<evidence type="ECO:0000256" key="4">
    <source>
        <dbReference type="ARBA" id="ARBA00022729"/>
    </source>
</evidence>
<evidence type="ECO:0000256" key="3">
    <source>
        <dbReference type="ARBA" id="ARBA00012646"/>
    </source>
</evidence>
<protein>
    <recommendedName>
        <fullName evidence="3">acid phosphatase</fullName>
        <ecNumber evidence="3">3.1.3.2</ecNumber>
    </recommendedName>
</protein>
<gene>
    <name evidence="8" type="ORF">PENTCL1PPCAC_8927</name>
</gene>
<name>A0AAV5SVH5_9BILA</name>
<dbReference type="EMBL" id="BTSX01000002">
    <property type="protein sequence ID" value="GMS86752.1"/>
    <property type="molecule type" value="Genomic_DNA"/>
</dbReference>
<comment type="caution">
    <text evidence="8">The sequence shown here is derived from an EMBL/GenBank/DDBJ whole genome shotgun (WGS) entry which is preliminary data.</text>
</comment>
<evidence type="ECO:0000313" key="8">
    <source>
        <dbReference type="EMBL" id="GMS86752.1"/>
    </source>
</evidence>
<dbReference type="PANTHER" id="PTHR11567">
    <property type="entry name" value="ACID PHOSPHATASE-RELATED"/>
    <property type="match status" value="1"/>
</dbReference>
<evidence type="ECO:0000256" key="1">
    <source>
        <dbReference type="ARBA" id="ARBA00000032"/>
    </source>
</evidence>
<evidence type="ECO:0000256" key="2">
    <source>
        <dbReference type="ARBA" id="ARBA00005375"/>
    </source>
</evidence>
<comment type="catalytic activity">
    <reaction evidence="1">
        <text>a phosphate monoester + H2O = an alcohol + phosphate</text>
        <dbReference type="Rhea" id="RHEA:15017"/>
        <dbReference type="ChEBI" id="CHEBI:15377"/>
        <dbReference type="ChEBI" id="CHEBI:30879"/>
        <dbReference type="ChEBI" id="CHEBI:43474"/>
        <dbReference type="ChEBI" id="CHEBI:67140"/>
        <dbReference type="EC" id="3.1.3.2"/>
    </reaction>
</comment>
<keyword evidence="7" id="KW-0325">Glycoprotein</keyword>
<reference evidence="8" key="1">
    <citation type="submission" date="2023-10" db="EMBL/GenBank/DDBJ databases">
        <title>Genome assembly of Pristionchus species.</title>
        <authorList>
            <person name="Yoshida K."/>
            <person name="Sommer R.J."/>
        </authorList>
    </citation>
    <scope>NUCLEOTIDE SEQUENCE</scope>
    <source>
        <strain evidence="8">RS0144</strain>
    </source>
</reference>
<keyword evidence="4" id="KW-0732">Signal</keyword>
<dbReference type="InterPro" id="IPR050645">
    <property type="entry name" value="Histidine_acid_phosphatase"/>
</dbReference>
<dbReference type="GO" id="GO:0003993">
    <property type="term" value="F:acid phosphatase activity"/>
    <property type="evidence" value="ECO:0007669"/>
    <property type="project" value="UniProtKB-EC"/>
</dbReference>
<proteinExistence type="inferred from homology"/>
<dbReference type="InterPro" id="IPR033379">
    <property type="entry name" value="Acid_Pase_AS"/>
</dbReference>
<evidence type="ECO:0000313" key="9">
    <source>
        <dbReference type="Proteomes" id="UP001432027"/>
    </source>
</evidence>
<dbReference type="Proteomes" id="UP001432027">
    <property type="component" value="Unassembled WGS sequence"/>
</dbReference>
<dbReference type="PROSITE" id="PS00616">
    <property type="entry name" value="HIS_ACID_PHOSPHAT_1"/>
    <property type="match status" value="1"/>
</dbReference>
<comment type="similarity">
    <text evidence="2">Belongs to the histidine acid phosphatase family.</text>
</comment>
<dbReference type="SUPFAM" id="SSF53254">
    <property type="entry name" value="Phosphoglycerate mutase-like"/>
    <property type="match status" value="1"/>
</dbReference>